<organism evidence="3 4">
    <name type="scientific">Populus trichocarpa</name>
    <name type="common">Western balsam poplar</name>
    <name type="synonym">Populus balsamifera subsp. trichocarpa</name>
    <dbReference type="NCBI Taxonomy" id="3694"/>
    <lineage>
        <taxon>Eukaryota</taxon>
        <taxon>Viridiplantae</taxon>
        <taxon>Streptophyta</taxon>
        <taxon>Embryophyta</taxon>
        <taxon>Tracheophyta</taxon>
        <taxon>Spermatophyta</taxon>
        <taxon>Magnoliopsida</taxon>
        <taxon>eudicotyledons</taxon>
        <taxon>Gunneridae</taxon>
        <taxon>Pentapetalae</taxon>
        <taxon>rosids</taxon>
        <taxon>fabids</taxon>
        <taxon>Malpighiales</taxon>
        <taxon>Salicaceae</taxon>
        <taxon>Saliceae</taxon>
        <taxon>Populus</taxon>
    </lineage>
</organism>
<name>A0A2K2AYD5_POPTR</name>
<dbReference type="GO" id="GO:0003723">
    <property type="term" value="F:RNA binding"/>
    <property type="evidence" value="ECO:0007669"/>
    <property type="project" value="InterPro"/>
</dbReference>
<dbReference type="Gene3D" id="1.25.40.10">
    <property type="entry name" value="Tetratricopeptide repeat domain"/>
    <property type="match status" value="3"/>
</dbReference>
<keyword evidence="4" id="KW-1185">Reference proteome</keyword>
<accession>A0A2K2AYD5</accession>
<dbReference type="EMBL" id="CM009293">
    <property type="protein sequence ID" value="PNT42532.1"/>
    <property type="molecule type" value="Genomic_DNA"/>
</dbReference>
<evidence type="ECO:0000256" key="2">
    <source>
        <dbReference type="PROSITE-ProRule" id="PRU00708"/>
    </source>
</evidence>
<feature type="repeat" description="PPR" evidence="2">
    <location>
        <begin position="358"/>
        <end position="388"/>
    </location>
</feature>
<dbReference type="AlphaFoldDB" id="A0A2K2AYD5"/>
<dbReference type="InterPro" id="IPR011990">
    <property type="entry name" value="TPR-like_helical_dom_sf"/>
</dbReference>
<dbReference type="PROSITE" id="PS51375">
    <property type="entry name" value="PPR"/>
    <property type="match status" value="4"/>
</dbReference>
<dbReference type="Pfam" id="PF20431">
    <property type="entry name" value="E_motif"/>
    <property type="match status" value="1"/>
</dbReference>
<sequence length="608" mass="67801">MNQLLSSSRSVATATATATLIYSLTFQSLKQFSSTTTTKPTKWNSPTNTIITHPILLAMESCTSMLQLKQIQAHVTKTALITHTFPVSRVLAFCALSDSGDINHAHLLFSQLQNPNTYIWNTMIRGYSKAKMGQTGFLFFCQMVQKGVEMDCRSFVFALKACAQFLGVLEGKSVHCVVWKMGFVYTLLVQNGLVHFYGLRGCLGLARLVFDEISERDVVSWTSMIDGYSKHKWCDEALKLFDSMLMYGVVEPNEVTMIAVLSSCSQKGDLILGKTFHEYVKTRNVTRSLNLMNAILDMYVKCGCLDSAREIFDTMGAAFVPMENTLACVLPVCGQLGCLDVGQWIHRNYVRMRYNEISVILANALIDMYAKCGVIHEAAKVFNDMPERNLVSWNSMITAYASHGHAKQALSVFERMISGGFKPDDITLVGVLSACSHGGLVAEGQEYFQNMKRKYGIEPKNEHYACMIDLLGRVGLLEDAYELITKMPMEPSAAAWGALVHACRMHGNVEVAKIAAPRLLELDPEDSGIYVLLANICASGRRWGDVKMARRMMRERRVKKIPGRSIVEVEGQFHEFLAGDESHPQSEGIYNALDQLFAMSKLEGCFVK</sequence>
<evidence type="ECO:0000256" key="1">
    <source>
        <dbReference type="ARBA" id="ARBA00022737"/>
    </source>
</evidence>
<dbReference type="InterPro" id="IPR046849">
    <property type="entry name" value="E2_motif"/>
</dbReference>
<dbReference type="SUPFAM" id="SSF48452">
    <property type="entry name" value="TPR-like"/>
    <property type="match status" value="1"/>
</dbReference>
<dbReference type="GO" id="GO:0009451">
    <property type="term" value="P:RNA modification"/>
    <property type="evidence" value="ECO:0007669"/>
    <property type="project" value="InterPro"/>
</dbReference>
<dbReference type="Pfam" id="PF20430">
    <property type="entry name" value="Eplus_motif"/>
    <property type="match status" value="1"/>
</dbReference>
<dbReference type="InterPro" id="IPR002885">
    <property type="entry name" value="PPR_rpt"/>
</dbReference>
<dbReference type="NCBIfam" id="TIGR00756">
    <property type="entry name" value="PPR"/>
    <property type="match status" value="4"/>
</dbReference>
<evidence type="ECO:0000313" key="3">
    <source>
        <dbReference type="EMBL" id="PNT42532.1"/>
    </source>
</evidence>
<keyword evidence="1" id="KW-0677">Repeat</keyword>
<feature type="repeat" description="PPR" evidence="2">
    <location>
        <begin position="217"/>
        <end position="251"/>
    </location>
</feature>
<evidence type="ECO:0000313" key="4">
    <source>
        <dbReference type="Proteomes" id="UP000006729"/>
    </source>
</evidence>
<dbReference type="FunFam" id="1.25.40.10:FF:000031">
    <property type="entry name" value="Pentatricopeptide repeat-containing protein mitochondrial"/>
    <property type="match status" value="1"/>
</dbReference>
<protein>
    <submittedName>
        <fullName evidence="3">Uncharacterized protein</fullName>
    </submittedName>
</protein>
<dbReference type="InterPro" id="IPR046848">
    <property type="entry name" value="E_motif"/>
</dbReference>
<dbReference type="Pfam" id="PF13041">
    <property type="entry name" value="PPR_2"/>
    <property type="match status" value="3"/>
</dbReference>
<dbReference type="FunFam" id="1.25.40.10:FF:000366">
    <property type="entry name" value="Pentatricopeptide (PPR) repeat-containing protein"/>
    <property type="match status" value="1"/>
</dbReference>
<gene>
    <name evidence="3" type="ORF">POPTR_004G217900</name>
</gene>
<dbReference type="PANTHER" id="PTHR47926:SF387">
    <property type="entry name" value="PENTATRICOPEPTIDE REPEAT-CONTAINING PROTEIN"/>
    <property type="match status" value="1"/>
</dbReference>
<dbReference type="FunFam" id="1.25.40.10:FF:000344">
    <property type="entry name" value="Pentatricopeptide repeat-containing protein"/>
    <property type="match status" value="1"/>
</dbReference>
<dbReference type="InterPro" id="IPR046960">
    <property type="entry name" value="PPR_At4g14850-like_plant"/>
</dbReference>
<dbReference type="PANTHER" id="PTHR47926">
    <property type="entry name" value="PENTATRICOPEPTIDE REPEAT-CONTAINING PROTEIN"/>
    <property type="match status" value="1"/>
</dbReference>
<proteinExistence type="predicted"/>
<reference evidence="3 4" key="1">
    <citation type="journal article" date="2006" name="Science">
        <title>The genome of black cottonwood, Populus trichocarpa (Torr. &amp; Gray).</title>
        <authorList>
            <person name="Tuskan G.A."/>
            <person name="Difazio S."/>
            <person name="Jansson S."/>
            <person name="Bohlmann J."/>
            <person name="Grigoriev I."/>
            <person name="Hellsten U."/>
            <person name="Putnam N."/>
            <person name="Ralph S."/>
            <person name="Rombauts S."/>
            <person name="Salamov A."/>
            <person name="Schein J."/>
            <person name="Sterck L."/>
            <person name="Aerts A."/>
            <person name="Bhalerao R.R."/>
            <person name="Bhalerao R.P."/>
            <person name="Blaudez D."/>
            <person name="Boerjan W."/>
            <person name="Brun A."/>
            <person name="Brunner A."/>
            <person name="Busov V."/>
            <person name="Campbell M."/>
            <person name="Carlson J."/>
            <person name="Chalot M."/>
            <person name="Chapman J."/>
            <person name="Chen G.L."/>
            <person name="Cooper D."/>
            <person name="Coutinho P.M."/>
            <person name="Couturier J."/>
            <person name="Covert S."/>
            <person name="Cronk Q."/>
            <person name="Cunningham R."/>
            <person name="Davis J."/>
            <person name="Degroeve S."/>
            <person name="Dejardin A."/>
            <person name="Depamphilis C."/>
            <person name="Detter J."/>
            <person name="Dirks B."/>
            <person name="Dubchak I."/>
            <person name="Duplessis S."/>
            <person name="Ehlting J."/>
            <person name="Ellis B."/>
            <person name="Gendler K."/>
            <person name="Goodstein D."/>
            <person name="Gribskov M."/>
            <person name="Grimwood J."/>
            <person name="Groover A."/>
            <person name="Gunter L."/>
            <person name="Hamberger B."/>
            <person name="Heinze B."/>
            <person name="Helariutta Y."/>
            <person name="Henrissat B."/>
            <person name="Holligan D."/>
            <person name="Holt R."/>
            <person name="Huang W."/>
            <person name="Islam-Faridi N."/>
            <person name="Jones S."/>
            <person name="Jones-Rhoades M."/>
            <person name="Jorgensen R."/>
            <person name="Joshi C."/>
            <person name="Kangasjarvi J."/>
            <person name="Karlsson J."/>
            <person name="Kelleher C."/>
            <person name="Kirkpatrick R."/>
            <person name="Kirst M."/>
            <person name="Kohler A."/>
            <person name="Kalluri U."/>
            <person name="Larimer F."/>
            <person name="Leebens-Mack J."/>
            <person name="Leple J.C."/>
            <person name="Locascio P."/>
            <person name="Lou Y."/>
            <person name="Lucas S."/>
            <person name="Martin F."/>
            <person name="Montanini B."/>
            <person name="Napoli C."/>
            <person name="Nelson D.R."/>
            <person name="Nelson C."/>
            <person name="Nieminen K."/>
            <person name="Nilsson O."/>
            <person name="Pereda V."/>
            <person name="Peter G."/>
            <person name="Philippe R."/>
            <person name="Pilate G."/>
            <person name="Poliakov A."/>
            <person name="Razumovskaya J."/>
            <person name="Richardson P."/>
            <person name="Rinaldi C."/>
            <person name="Ritland K."/>
            <person name="Rouze P."/>
            <person name="Ryaboy D."/>
            <person name="Schmutz J."/>
            <person name="Schrader J."/>
            <person name="Segerman B."/>
            <person name="Shin H."/>
            <person name="Siddiqui A."/>
            <person name="Sterky F."/>
            <person name="Terry A."/>
            <person name="Tsai C.J."/>
            <person name="Uberbacher E."/>
            <person name="Unneberg P."/>
            <person name="Vahala J."/>
            <person name="Wall K."/>
            <person name="Wessler S."/>
            <person name="Yang G."/>
            <person name="Yin T."/>
            <person name="Douglas C."/>
            <person name="Marra M."/>
            <person name="Sandberg G."/>
            <person name="Van de Peer Y."/>
            <person name="Rokhsar D."/>
        </authorList>
    </citation>
    <scope>NUCLEOTIDE SEQUENCE [LARGE SCALE GENOMIC DNA]</scope>
    <source>
        <strain evidence="4">cv. Nisqually</strain>
    </source>
</reference>
<dbReference type="Pfam" id="PF01535">
    <property type="entry name" value="PPR"/>
    <property type="match status" value="2"/>
</dbReference>
<dbReference type="InParanoid" id="A0A2K2AYD5"/>
<feature type="repeat" description="PPR" evidence="2">
    <location>
        <begin position="389"/>
        <end position="423"/>
    </location>
</feature>
<dbReference type="Proteomes" id="UP000006729">
    <property type="component" value="Chromosome 4"/>
</dbReference>
<feature type="repeat" description="PPR" evidence="2">
    <location>
        <begin position="116"/>
        <end position="150"/>
    </location>
</feature>